<comment type="caution">
    <text evidence="2">The sequence shown here is derived from an EMBL/GenBank/DDBJ whole genome shotgun (WGS) entry which is preliminary data.</text>
</comment>
<protein>
    <submittedName>
        <fullName evidence="2">NAD(P)/FAD-dependent oxidoreductase</fullName>
    </submittedName>
</protein>
<dbReference type="SUPFAM" id="SSF54427">
    <property type="entry name" value="NTF2-like"/>
    <property type="match status" value="1"/>
</dbReference>
<dbReference type="RefSeq" id="WP_147924517.1">
    <property type="nucleotide sequence ID" value="NZ_VKAC01000001.1"/>
</dbReference>
<sequence>MSQTLDRPELDLRVQTAPTAPTAQQRAEAWLAAFEAALGTADADAVAGLFATDSYWRDLVAFTWNITTAEGRGQVAERVRATAARTGARTFATSEPATDAAAPDGRPTVEAWITFETEVGRGRGLLRLVEEDDDGGRRDVAWTLLTTLHELKGFEEPLDARRPRGAEHGVRRDRSSWSERRRDSLEGWGKDRQPHVLVIGGGQGGIALGARLRQLDVPALVVDAHDRPGDQWRGRYKSLCLHDPVWYDHLPYLPFPRNWPVFAPKDKIGDWLEMYVRVMEVDYWGSTRVTSASRDEETGTWEVRLERRHPGADGSAGEVEHVVLHPTELVLATGMSGKPNVPVFPGAETFRGDQHHSSAHPGPDAYRGKKAVIIGANNSAHDIAAALWEHGAEVTVVQRSSTHIVRSDSLMEVGLGALYSEEALANGVTTEKADLVFASLPYKIMHEFQIPLYQEIERRDRDFYDRLEAAGFWLDFGDDGSGLFLKYLRRGSGYYIDVGASELVADGSVTVVHEPVRELVEDAVVLDDGTPSGKRLPADLVVYATGYGSMNGWAADLISPEVADRVGKVWGLGSDTTKDPGPWEGEQRNMWKPTQQEGLWFHGGNLHQSRHYSLYLSLQLKARYEGLDTPVHELAPVHHTR</sequence>
<evidence type="ECO:0000313" key="2">
    <source>
        <dbReference type="EMBL" id="TXR57906.1"/>
    </source>
</evidence>
<accession>A0A5C8ZLP7</accession>
<dbReference type="OrthoDB" id="9808049at2"/>
<dbReference type="InterPro" id="IPR036188">
    <property type="entry name" value="FAD/NAD-bd_sf"/>
</dbReference>
<dbReference type="Proteomes" id="UP000321234">
    <property type="component" value="Unassembled WGS sequence"/>
</dbReference>
<gene>
    <name evidence="2" type="ORF">FMM08_01280</name>
</gene>
<organism evidence="2 3">
    <name type="scientific">Quadrisphaera setariae</name>
    <dbReference type="NCBI Taxonomy" id="2593304"/>
    <lineage>
        <taxon>Bacteria</taxon>
        <taxon>Bacillati</taxon>
        <taxon>Actinomycetota</taxon>
        <taxon>Actinomycetes</taxon>
        <taxon>Kineosporiales</taxon>
        <taxon>Kineosporiaceae</taxon>
        <taxon>Quadrisphaera</taxon>
    </lineage>
</organism>
<dbReference type="EMBL" id="VKAC01000001">
    <property type="protein sequence ID" value="TXR57906.1"/>
    <property type="molecule type" value="Genomic_DNA"/>
</dbReference>
<keyword evidence="3" id="KW-1185">Reference proteome</keyword>
<dbReference type="Gene3D" id="3.50.50.60">
    <property type="entry name" value="FAD/NAD(P)-binding domain"/>
    <property type="match status" value="1"/>
</dbReference>
<name>A0A5C8ZLP7_9ACTN</name>
<dbReference type="InterPro" id="IPR032710">
    <property type="entry name" value="NTF2-like_dom_sf"/>
</dbReference>
<evidence type="ECO:0000256" key="1">
    <source>
        <dbReference type="ARBA" id="ARBA00023002"/>
    </source>
</evidence>
<evidence type="ECO:0000313" key="3">
    <source>
        <dbReference type="Proteomes" id="UP000321234"/>
    </source>
</evidence>
<dbReference type="GO" id="GO:0050660">
    <property type="term" value="F:flavin adenine dinucleotide binding"/>
    <property type="evidence" value="ECO:0007669"/>
    <property type="project" value="TreeGrafter"/>
</dbReference>
<dbReference type="Pfam" id="PF13738">
    <property type="entry name" value="Pyr_redox_3"/>
    <property type="match status" value="1"/>
</dbReference>
<dbReference type="PANTHER" id="PTHR43539">
    <property type="entry name" value="FLAVIN-BINDING MONOOXYGENASE-LIKE PROTEIN (AFU_ORTHOLOGUE AFUA_4G09220)"/>
    <property type="match status" value="1"/>
</dbReference>
<dbReference type="PRINTS" id="PR00411">
    <property type="entry name" value="PNDRDTASEI"/>
</dbReference>
<dbReference type="AlphaFoldDB" id="A0A5C8ZLP7"/>
<dbReference type="Gene3D" id="3.10.450.50">
    <property type="match status" value="1"/>
</dbReference>
<dbReference type="PANTHER" id="PTHR43539:SF68">
    <property type="entry name" value="FLAVIN-BINDING MONOOXYGENASE-LIKE PROTEIN (AFU_ORTHOLOGUE AFUA_4G09220)"/>
    <property type="match status" value="1"/>
</dbReference>
<dbReference type="GO" id="GO:0004497">
    <property type="term" value="F:monooxygenase activity"/>
    <property type="evidence" value="ECO:0007669"/>
    <property type="project" value="TreeGrafter"/>
</dbReference>
<dbReference type="SUPFAM" id="SSF51905">
    <property type="entry name" value="FAD/NAD(P)-binding domain"/>
    <property type="match status" value="2"/>
</dbReference>
<dbReference type="InterPro" id="IPR050982">
    <property type="entry name" value="Auxin_biosynth/cation_transpt"/>
</dbReference>
<keyword evidence="1" id="KW-0560">Oxidoreductase</keyword>
<reference evidence="2 3" key="1">
    <citation type="submission" date="2019-07" db="EMBL/GenBank/DDBJ databases">
        <title>Quadrisphaera sp. strain DD2A genome sequencing and assembly.</title>
        <authorList>
            <person name="Kim I."/>
        </authorList>
    </citation>
    <scope>NUCLEOTIDE SEQUENCE [LARGE SCALE GENOMIC DNA]</scope>
    <source>
        <strain evidence="2 3">DD2A</strain>
    </source>
</reference>
<proteinExistence type="predicted"/>